<proteinExistence type="predicted"/>
<dbReference type="EMBL" id="GBRH01248928">
    <property type="protein sequence ID" value="JAD48967.1"/>
    <property type="molecule type" value="Transcribed_RNA"/>
</dbReference>
<dbReference type="AlphaFoldDB" id="A0A0A9APE9"/>
<reference evidence="1" key="1">
    <citation type="submission" date="2014-09" db="EMBL/GenBank/DDBJ databases">
        <authorList>
            <person name="Magalhaes I.L.F."/>
            <person name="Oliveira U."/>
            <person name="Santos F.R."/>
            <person name="Vidigal T.H.D.A."/>
            <person name="Brescovit A.D."/>
            <person name="Santos A.J."/>
        </authorList>
    </citation>
    <scope>NUCLEOTIDE SEQUENCE</scope>
    <source>
        <tissue evidence="1">Shoot tissue taken approximately 20 cm above the soil surface</tissue>
    </source>
</reference>
<sequence length="52" mass="6349">MFGFLDKWFGELKNISAVVLYDKIPWKTMMVFCRLTMHSLVNRNYGKYYYTK</sequence>
<name>A0A0A9APE9_ARUDO</name>
<accession>A0A0A9APE9</accession>
<evidence type="ECO:0000313" key="1">
    <source>
        <dbReference type="EMBL" id="JAD48967.1"/>
    </source>
</evidence>
<reference evidence="1" key="2">
    <citation type="journal article" date="2015" name="Data Brief">
        <title>Shoot transcriptome of the giant reed, Arundo donax.</title>
        <authorList>
            <person name="Barrero R.A."/>
            <person name="Guerrero F.D."/>
            <person name="Moolhuijzen P."/>
            <person name="Goolsby J.A."/>
            <person name="Tidwell J."/>
            <person name="Bellgard S.E."/>
            <person name="Bellgard M.I."/>
        </authorList>
    </citation>
    <scope>NUCLEOTIDE SEQUENCE</scope>
    <source>
        <tissue evidence="1">Shoot tissue taken approximately 20 cm above the soil surface</tissue>
    </source>
</reference>
<protein>
    <submittedName>
        <fullName evidence="1">Uncharacterized protein</fullName>
    </submittedName>
</protein>
<organism evidence="1">
    <name type="scientific">Arundo donax</name>
    <name type="common">Giant reed</name>
    <name type="synonym">Donax arundinaceus</name>
    <dbReference type="NCBI Taxonomy" id="35708"/>
    <lineage>
        <taxon>Eukaryota</taxon>
        <taxon>Viridiplantae</taxon>
        <taxon>Streptophyta</taxon>
        <taxon>Embryophyta</taxon>
        <taxon>Tracheophyta</taxon>
        <taxon>Spermatophyta</taxon>
        <taxon>Magnoliopsida</taxon>
        <taxon>Liliopsida</taxon>
        <taxon>Poales</taxon>
        <taxon>Poaceae</taxon>
        <taxon>PACMAD clade</taxon>
        <taxon>Arundinoideae</taxon>
        <taxon>Arundineae</taxon>
        <taxon>Arundo</taxon>
    </lineage>
</organism>